<accession>A0ABT2TRP2</accession>
<comment type="caution">
    <text evidence="10">The sequence shown here is derived from an EMBL/GenBank/DDBJ whole genome shotgun (WGS) entry which is preliminary data.</text>
</comment>
<evidence type="ECO:0000256" key="3">
    <source>
        <dbReference type="ARBA" id="ARBA00022723"/>
    </source>
</evidence>
<dbReference type="InterPro" id="IPR001405">
    <property type="entry name" value="UPF0758"/>
</dbReference>
<feature type="domain" description="MPN" evidence="9">
    <location>
        <begin position="123"/>
        <end position="245"/>
    </location>
</feature>
<evidence type="ECO:0000256" key="5">
    <source>
        <dbReference type="ARBA" id="ARBA00022833"/>
    </source>
</evidence>
<keyword evidence="2" id="KW-0645">Protease</keyword>
<evidence type="ECO:0000256" key="4">
    <source>
        <dbReference type="ARBA" id="ARBA00022801"/>
    </source>
</evidence>
<dbReference type="PANTHER" id="PTHR30471">
    <property type="entry name" value="DNA REPAIR PROTEIN RADC"/>
    <property type="match status" value="1"/>
</dbReference>
<evidence type="ECO:0000256" key="6">
    <source>
        <dbReference type="ARBA" id="ARBA00023049"/>
    </source>
</evidence>
<dbReference type="NCBIfam" id="NF000642">
    <property type="entry name" value="PRK00024.1"/>
    <property type="match status" value="1"/>
</dbReference>
<evidence type="ECO:0000259" key="9">
    <source>
        <dbReference type="PROSITE" id="PS50249"/>
    </source>
</evidence>
<gene>
    <name evidence="10" type="primary">radC</name>
    <name evidence="10" type="ORF">OCV61_05680</name>
</gene>
<feature type="region of interest" description="Disordered" evidence="8">
    <location>
        <begin position="1"/>
        <end position="21"/>
    </location>
</feature>
<dbReference type="NCBIfam" id="TIGR00608">
    <property type="entry name" value="radc"/>
    <property type="match status" value="1"/>
</dbReference>
<protein>
    <submittedName>
        <fullName evidence="10">DNA repair protein RadC</fullName>
    </submittedName>
</protein>
<dbReference type="InterPro" id="IPR046778">
    <property type="entry name" value="UPF0758_N"/>
</dbReference>
<dbReference type="RefSeq" id="WP_262582705.1">
    <property type="nucleotide sequence ID" value="NZ_JAOQJL010000008.1"/>
</dbReference>
<comment type="similarity">
    <text evidence="1 7">Belongs to the UPF0758 family.</text>
</comment>
<reference evidence="10 11" key="1">
    <citation type="journal article" date="2021" name="ISME Commun">
        <title>Automated analysis of genomic sequences facilitates high-throughput and comprehensive description of bacteria.</title>
        <authorList>
            <person name="Hitch T.C.A."/>
        </authorList>
    </citation>
    <scope>NUCLEOTIDE SEQUENCE [LARGE SCALE GENOMIC DNA]</scope>
    <source>
        <strain evidence="10 11">Sanger_23</strain>
    </source>
</reference>
<keyword evidence="6" id="KW-0482">Metalloprotease</keyword>
<dbReference type="Proteomes" id="UP001652409">
    <property type="component" value="Unassembled WGS sequence"/>
</dbReference>
<proteinExistence type="inferred from homology"/>
<dbReference type="CDD" id="cd08071">
    <property type="entry name" value="MPN_DUF2466"/>
    <property type="match status" value="1"/>
</dbReference>
<keyword evidence="11" id="KW-1185">Reference proteome</keyword>
<dbReference type="InterPro" id="IPR037518">
    <property type="entry name" value="MPN"/>
</dbReference>
<dbReference type="InterPro" id="IPR020891">
    <property type="entry name" value="UPF0758_CS"/>
</dbReference>
<keyword evidence="3" id="KW-0479">Metal-binding</keyword>
<evidence type="ECO:0000256" key="1">
    <source>
        <dbReference type="ARBA" id="ARBA00010243"/>
    </source>
</evidence>
<evidence type="ECO:0000256" key="8">
    <source>
        <dbReference type="SAM" id="MobiDB-lite"/>
    </source>
</evidence>
<dbReference type="Pfam" id="PF04002">
    <property type="entry name" value="RadC"/>
    <property type="match status" value="1"/>
</dbReference>
<dbReference type="EMBL" id="JAOQJL010000008">
    <property type="protein sequence ID" value="MCU6764904.1"/>
    <property type="molecule type" value="Genomic_DNA"/>
</dbReference>
<dbReference type="PANTHER" id="PTHR30471:SF3">
    <property type="entry name" value="UPF0758 PROTEIN YEES-RELATED"/>
    <property type="match status" value="1"/>
</dbReference>
<keyword evidence="4" id="KW-0378">Hydrolase</keyword>
<keyword evidence="5" id="KW-0862">Zinc</keyword>
<evidence type="ECO:0000256" key="7">
    <source>
        <dbReference type="RuleBase" id="RU003797"/>
    </source>
</evidence>
<organism evidence="10 11">
    <name type="scientific">Blautia ammoniilytica</name>
    <dbReference type="NCBI Taxonomy" id="2981782"/>
    <lineage>
        <taxon>Bacteria</taxon>
        <taxon>Bacillati</taxon>
        <taxon>Bacillota</taxon>
        <taxon>Clostridia</taxon>
        <taxon>Lachnospirales</taxon>
        <taxon>Lachnospiraceae</taxon>
        <taxon>Blautia</taxon>
    </lineage>
</organism>
<name>A0ABT2TRP2_9FIRM</name>
<sequence>MKKSDQIHTLPAQGRPYRMMDLPPSQRPYEKCLKDGPGILSDSELLAVILRSGTKDASSLTLAHEILNHTEKTSFPGLLGILHMSLPELMKINGIGKVKAIQLKCIGELSKRMAREAARPQLSLNSPDTIAKYYMEQLRHEEQELLLCMMFDTRSHLLGEEILSKGTVNSTLITPREVYLAALKYHATCIVLVHNHPSGVTEPSAGDIQTTQRILRAGEMLGITLLDHIIIGDHTYTSLRENGMME</sequence>
<evidence type="ECO:0000256" key="2">
    <source>
        <dbReference type="ARBA" id="ARBA00022670"/>
    </source>
</evidence>
<evidence type="ECO:0000313" key="10">
    <source>
        <dbReference type="EMBL" id="MCU6764904.1"/>
    </source>
</evidence>
<evidence type="ECO:0000313" key="11">
    <source>
        <dbReference type="Proteomes" id="UP001652409"/>
    </source>
</evidence>
<dbReference type="PROSITE" id="PS50249">
    <property type="entry name" value="MPN"/>
    <property type="match status" value="1"/>
</dbReference>
<dbReference type="PROSITE" id="PS01302">
    <property type="entry name" value="UPF0758"/>
    <property type="match status" value="1"/>
</dbReference>
<dbReference type="InterPro" id="IPR025657">
    <property type="entry name" value="RadC_JAB"/>
</dbReference>
<dbReference type="Pfam" id="PF20582">
    <property type="entry name" value="UPF0758_N"/>
    <property type="match status" value="1"/>
</dbReference>
<dbReference type="Gene3D" id="3.40.140.10">
    <property type="entry name" value="Cytidine Deaminase, domain 2"/>
    <property type="match status" value="1"/>
</dbReference>